<evidence type="ECO:0000256" key="1">
    <source>
        <dbReference type="SAM" id="SignalP"/>
    </source>
</evidence>
<name>A0AAD7FC04_9AGAR</name>
<dbReference type="Pfam" id="PF12697">
    <property type="entry name" value="Abhydrolase_6"/>
    <property type="match status" value="1"/>
</dbReference>
<gene>
    <name evidence="3" type="ORF">FB45DRAFT_804051</name>
</gene>
<protein>
    <recommendedName>
        <fullName evidence="2">AB hydrolase-1 domain-containing protein</fullName>
    </recommendedName>
</protein>
<dbReference type="InterPro" id="IPR029058">
    <property type="entry name" value="AB_hydrolase_fold"/>
</dbReference>
<dbReference type="AlphaFoldDB" id="A0AAD7FC04"/>
<feature type="signal peptide" evidence="1">
    <location>
        <begin position="1"/>
        <end position="18"/>
    </location>
</feature>
<feature type="chain" id="PRO_5042016645" description="AB hydrolase-1 domain-containing protein" evidence="1">
    <location>
        <begin position="19"/>
        <end position="369"/>
    </location>
</feature>
<dbReference type="InterPro" id="IPR000073">
    <property type="entry name" value="AB_hydrolase_1"/>
</dbReference>
<accession>A0AAD7FC04</accession>
<evidence type="ECO:0000313" key="4">
    <source>
        <dbReference type="Proteomes" id="UP001221142"/>
    </source>
</evidence>
<sequence>MYLPTLAVLLSGIQTSFALACTCSSHFIPVHVDALVPKDSTDQFGGLKSNASDLRRVDEIYTIYGVFCQPNTVSPDVVQLLVHGITYTSQYWSPPTEEFRNYSYADFSCVRGLPSLAIDWLGVGLSSRPMNASDVQYPTTSAAVSQVARYLKQTPLRPGLPPFNKVIGIGHSAGSILLHFGAVLEGAESPFDGLLLTGSLIVPPNILPPPSSEFLFSARTVDPERWAALDPGYISTNNRSLFYSPDTTTFSSRMLVFDNFTKDVGSVSTYFQTPTTSLAAPYTGPVAKVVGSSDQILCAGGVAGNQCQDVEALTKAERVLWPAARSFDLVVAQGSGHDLNLDFFAQGPFETLVGFVEQFLGFDKALLFV</sequence>
<evidence type="ECO:0000259" key="2">
    <source>
        <dbReference type="Pfam" id="PF12697"/>
    </source>
</evidence>
<dbReference type="Proteomes" id="UP001221142">
    <property type="component" value="Unassembled WGS sequence"/>
</dbReference>
<dbReference type="SUPFAM" id="SSF53474">
    <property type="entry name" value="alpha/beta-Hydrolases"/>
    <property type="match status" value="1"/>
</dbReference>
<organism evidence="3 4">
    <name type="scientific">Roridomyces roridus</name>
    <dbReference type="NCBI Taxonomy" id="1738132"/>
    <lineage>
        <taxon>Eukaryota</taxon>
        <taxon>Fungi</taxon>
        <taxon>Dikarya</taxon>
        <taxon>Basidiomycota</taxon>
        <taxon>Agaricomycotina</taxon>
        <taxon>Agaricomycetes</taxon>
        <taxon>Agaricomycetidae</taxon>
        <taxon>Agaricales</taxon>
        <taxon>Marasmiineae</taxon>
        <taxon>Mycenaceae</taxon>
        <taxon>Roridomyces</taxon>
    </lineage>
</organism>
<reference evidence="3" key="1">
    <citation type="submission" date="2023-03" db="EMBL/GenBank/DDBJ databases">
        <title>Massive genome expansion in bonnet fungi (Mycena s.s.) driven by repeated elements and novel gene families across ecological guilds.</title>
        <authorList>
            <consortium name="Lawrence Berkeley National Laboratory"/>
            <person name="Harder C.B."/>
            <person name="Miyauchi S."/>
            <person name="Viragh M."/>
            <person name="Kuo A."/>
            <person name="Thoen E."/>
            <person name="Andreopoulos B."/>
            <person name="Lu D."/>
            <person name="Skrede I."/>
            <person name="Drula E."/>
            <person name="Henrissat B."/>
            <person name="Morin E."/>
            <person name="Kohler A."/>
            <person name="Barry K."/>
            <person name="LaButti K."/>
            <person name="Morin E."/>
            <person name="Salamov A."/>
            <person name="Lipzen A."/>
            <person name="Mereny Z."/>
            <person name="Hegedus B."/>
            <person name="Baldrian P."/>
            <person name="Stursova M."/>
            <person name="Weitz H."/>
            <person name="Taylor A."/>
            <person name="Grigoriev I.V."/>
            <person name="Nagy L.G."/>
            <person name="Martin F."/>
            <person name="Kauserud H."/>
        </authorList>
    </citation>
    <scope>NUCLEOTIDE SEQUENCE</scope>
    <source>
        <strain evidence="3">9284</strain>
    </source>
</reference>
<evidence type="ECO:0000313" key="3">
    <source>
        <dbReference type="EMBL" id="KAJ7611254.1"/>
    </source>
</evidence>
<proteinExistence type="predicted"/>
<keyword evidence="1" id="KW-0732">Signal</keyword>
<dbReference type="EMBL" id="JARKIF010000033">
    <property type="protein sequence ID" value="KAJ7611254.1"/>
    <property type="molecule type" value="Genomic_DNA"/>
</dbReference>
<keyword evidence="4" id="KW-1185">Reference proteome</keyword>
<feature type="domain" description="AB hydrolase-1" evidence="2">
    <location>
        <begin position="80"/>
        <end position="341"/>
    </location>
</feature>
<comment type="caution">
    <text evidence="3">The sequence shown here is derived from an EMBL/GenBank/DDBJ whole genome shotgun (WGS) entry which is preliminary data.</text>
</comment>
<dbReference type="Gene3D" id="3.40.50.1820">
    <property type="entry name" value="alpha/beta hydrolase"/>
    <property type="match status" value="1"/>
</dbReference>